<proteinExistence type="predicted"/>
<dbReference type="Proteomes" id="UP001176940">
    <property type="component" value="Unassembled WGS sequence"/>
</dbReference>
<feature type="region of interest" description="Disordered" evidence="1">
    <location>
        <begin position="55"/>
        <end position="87"/>
    </location>
</feature>
<protein>
    <submittedName>
        <fullName evidence="2">Uncharacterized protein</fullName>
    </submittedName>
</protein>
<organism evidence="2 3">
    <name type="scientific">Ranitomeya imitator</name>
    <name type="common">mimic poison frog</name>
    <dbReference type="NCBI Taxonomy" id="111125"/>
    <lineage>
        <taxon>Eukaryota</taxon>
        <taxon>Metazoa</taxon>
        <taxon>Chordata</taxon>
        <taxon>Craniata</taxon>
        <taxon>Vertebrata</taxon>
        <taxon>Euteleostomi</taxon>
        <taxon>Amphibia</taxon>
        <taxon>Batrachia</taxon>
        <taxon>Anura</taxon>
        <taxon>Neobatrachia</taxon>
        <taxon>Hyloidea</taxon>
        <taxon>Dendrobatidae</taxon>
        <taxon>Dendrobatinae</taxon>
        <taxon>Ranitomeya</taxon>
    </lineage>
</organism>
<reference evidence="2" key="1">
    <citation type="submission" date="2023-07" db="EMBL/GenBank/DDBJ databases">
        <authorList>
            <person name="Stuckert A."/>
        </authorList>
    </citation>
    <scope>NUCLEOTIDE SEQUENCE</scope>
</reference>
<feature type="compositionally biased region" description="Pro residues" evidence="1">
    <location>
        <begin position="78"/>
        <end position="87"/>
    </location>
</feature>
<keyword evidence="3" id="KW-1185">Reference proteome</keyword>
<evidence type="ECO:0000313" key="2">
    <source>
        <dbReference type="EMBL" id="CAJ0929174.1"/>
    </source>
</evidence>
<dbReference type="EMBL" id="CAUEEQ010005579">
    <property type="protein sequence ID" value="CAJ0929174.1"/>
    <property type="molecule type" value="Genomic_DNA"/>
</dbReference>
<comment type="caution">
    <text evidence="2">The sequence shown here is derived from an EMBL/GenBank/DDBJ whole genome shotgun (WGS) entry which is preliminary data.</text>
</comment>
<name>A0ABN9L2I5_9NEOB</name>
<accession>A0ABN9L2I5</accession>
<gene>
    <name evidence="2" type="ORF">RIMI_LOCUS3668697</name>
</gene>
<feature type="compositionally biased region" description="Low complexity" evidence="1">
    <location>
        <begin position="61"/>
        <end position="77"/>
    </location>
</feature>
<sequence length="87" mass="9610">MEFFSCGSFQNRASHPCKRVHVIMMLSCGPCINGEFEGFSDEESKQSALRFALRSNKGPRSKSSSLCAPSVSVSPRQRVPPVPLHRV</sequence>
<evidence type="ECO:0000256" key="1">
    <source>
        <dbReference type="SAM" id="MobiDB-lite"/>
    </source>
</evidence>
<evidence type="ECO:0000313" key="3">
    <source>
        <dbReference type="Proteomes" id="UP001176940"/>
    </source>
</evidence>